<accession>A0A2J6RNX6</accession>
<dbReference type="InterPro" id="IPR036291">
    <property type="entry name" value="NAD(P)-bd_dom_sf"/>
</dbReference>
<keyword evidence="2" id="KW-0812">Transmembrane</keyword>
<dbReference type="GO" id="GO:0005886">
    <property type="term" value="C:plasma membrane"/>
    <property type="evidence" value="ECO:0007669"/>
    <property type="project" value="TreeGrafter"/>
</dbReference>
<dbReference type="Gene3D" id="3.40.50.720">
    <property type="entry name" value="NAD(P)-binding Rossmann-like Domain"/>
    <property type="match status" value="1"/>
</dbReference>
<feature type="transmembrane region" description="Helical" evidence="2">
    <location>
        <begin position="282"/>
        <end position="304"/>
    </location>
</feature>
<evidence type="ECO:0000313" key="4">
    <source>
        <dbReference type="EMBL" id="PMD40218.1"/>
    </source>
</evidence>
<dbReference type="Pfam" id="PF03435">
    <property type="entry name" value="Sacchrp_dh_NADP"/>
    <property type="match status" value="1"/>
</dbReference>
<dbReference type="SUPFAM" id="SSF51735">
    <property type="entry name" value="NAD(P)-binding Rossmann-fold domains"/>
    <property type="match status" value="1"/>
</dbReference>
<proteinExistence type="inferred from homology"/>
<dbReference type="EMBL" id="KZ613945">
    <property type="protein sequence ID" value="PMD40218.1"/>
    <property type="molecule type" value="Genomic_DNA"/>
</dbReference>
<dbReference type="InterPro" id="IPR005097">
    <property type="entry name" value="Sacchrp_dh_NADP-bd"/>
</dbReference>
<dbReference type="GO" id="GO:0009247">
    <property type="term" value="P:glycolipid biosynthetic process"/>
    <property type="evidence" value="ECO:0007669"/>
    <property type="project" value="TreeGrafter"/>
</dbReference>
<gene>
    <name evidence="4" type="ORF">L207DRAFT_528596</name>
</gene>
<dbReference type="PANTHER" id="PTHR12286:SF5">
    <property type="entry name" value="SACCHAROPINE DEHYDROGENASE-LIKE OXIDOREDUCTASE"/>
    <property type="match status" value="1"/>
</dbReference>
<dbReference type="AlphaFoldDB" id="A0A2J6RNX6"/>
<sequence length="411" mass="44928">MSASRQYDIVVFGATGYTGKLTAEHITTQLPTDLKWAIAGRSASKLEAVAAECKALNPDRVQPAIEICNLNDAELSALSKKTKVLIATVGPYCLYGEHAFKACAENGTHYLDVTGEIPYVAEMIKKYEKTAKESGAIMIPQIGVDSAPADLVTWTLVNMIRNRFSAPTAEAVVSIHEIHAKPSGGTLNTVFTVMDTFSFKQLEAAHAPYSISPIPGPKTSNPNSLLTKIFGVRAVPDLGILTTSLWRVSDTPIVERSWGLLGGAAFYGPNFYFSEFSKSRNYLTAVMTHFSILVGSLFIAIPFMRTLARKYVYQPGDGQTKEQTRNDRIEYRGVATPDVKTPNPARAFCKARYEGSLYEFTGVSISQAAISILLDDHKLSGGIYTPACLGQKFIDRLDGAGFKFETKFFEN</sequence>
<evidence type="ECO:0000256" key="1">
    <source>
        <dbReference type="ARBA" id="ARBA00038048"/>
    </source>
</evidence>
<name>A0A2J6RNX6_HYAVF</name>
<keyword evidence="5" id="KW-1185">Reference proteome</keyword>
<dbReference type="Proteomes" id="UP000235786">
    <property type="component" value="Unassembled WGS sequence"/>
</dbReference>
<organism evidence="4 5">
    <name type="scientific">Hyaloscypha variabilis (strain UAMH 11265 / GT02V1 / F)</name>
    <name type="common">Meliniomyces variabilis</name>
    <dbReference type="NCBI Taxonomy" id="1149755"/>
    <lineage>
        <taxon>Eukaryota</taxon>
        <taxon>Fungi</taxon>
        <taxon>Dikarya</taxon>
        <taxon>Ascomycota</taxon>
        <taxon>Pezizomycotina</taxon>
        <taxon>Leotiomycetes</taxon>
        <taxon>Helotiales</taxon>
        <taxon>Hyaloscyphaceae</taxon>
        <taxon>Hyaloscypha</taxon>
        <taxon>Hyaloscypha variabilis</taxon>
    </lineage>
</organism>
<comment type="similarity">
    <text evidence="1">Belongs to the saccharopine dehydrogenase family.</text>
</comment>
<evidence type="ECO:0000313" key="5">
    <source>
        <dbReference type="Proteomes" id="UP000235786"/>
    </source>
</evidence>
<dbReference type="InterPro" id="IPR051276">
    <property type="entry name" value="Saccharopine_DH-like_oxidrdct"/>
</dbReference>
<dbReference type="GO" id="GO:0005739">
    <property type="term" value="C:mitochondrion"/>
    <property type="evidence" value="ECO:0007669"/>
    <property type="project" value="TreeGrafter"/>
</dbReference>
<evidence type="ECO:0000256" key="2">
    <source>
        <dbReference type="SAM" id="Phobius"/>
    </source>
</evidence>
<reference evidence="4 5" key="1">
    <citation type="submission" date="2016-04" db="EMBL/GenBank/DDBJ databases">
        <title>A degradative enzymes factory behind the ericoid mycorrhizal symbiosis.</title>
        <authorList>
            <consortium name="DOE Joint Genome Institute"/>
            <person name="Martino E."/>
            <person name="Morin E."/>
            <person name="Grelet G."/>
            <person name="Kuo A."/>
            <person name="Kohler A."/>
            <person name="Daghino S."/>
            <person name="Barry K."/>
            <person name="Choi C."/>
            <person name="Cichocki N."/>
            <person name="Clum A."/>
            <person name="Copeland A."/>
            <person name="Hainaut M."/>
            <person name="Haridas S."/>
            <person name="Labutti K."/>
            <person name="Lindquist E."/>
            <person name="Lipzen A."/>
            <person name="Khouja H.-R."/>
            <person name="Murat C."/>
            <person name="Ohm R."/>
            <person name="Olson A."/>
            <person name="Spatafora J."/>
            <person name="Veneault-Fourrey C."/>
            <person name="Henrissat B."/>
            <person name="Grigoriev I."/>
            <person name="Martin F."/>
            <person name="Perotto S."/>
        </authorList>
    </citation>
    <scope>NUCLEOTIDE SEQUENCE [LARGE SCALE GENOMIC DNA]</scope>
    <source>
        <strain evidence="4 5">F</strain>
    </source>
</reference>
<keyword evidence="2" id="KW-1133">Transmembrane helix</keyword>
<feature type="domain" description="Saccharopine dehydrogenase NADP binding" evidence="3">
    <location>
        <begin position="9"/>
        <end position="138"/>
    </location>
</feature>
<evidence type="ECO:0000259" key="3">
    <source>
        <dbReference type="Pfam" id="PF03435"/>
    </source>
</evidence>
<dbReference type="PANTHER" id="PTHR12286">
    <property type="entry name" value="SACCHAROPINE DEHYDROGENASE-LIKE OXIDOREDUCTASE"/>
    <property type="match status" value="1"/>
</dbReference>
<dbReference type="GO" id="GO:0005811">
    <property type="term" value="C:lipid droplet"/>
    <property type="evidence" value="ECO:0007669"/>
    <property type="project" value="TreeGrafter"/>
</dbReference>
<keyword evidence="2" id="KW-0472">Membrane</keyword>
<dbReference type="FunFam" id="3.40.50.720:FF:000592">
    <property type="entry name" value="Similar to saccharopine dehydrogenase"/>
    <property type="match status" value="1"/>
</dbReference>
<protein>
    <recommendedName>
        <fullName evidence="3">Saccharopine dehydrogenase NADP binding domain-containing protein</fullName>
    </recommendedName>
</protein>
<dbReference type="OrthoDB" id="10268090at2759"/>